<evidence type="ECO:0000313" key="10">
    <source>
        <dbReference type="EMBL" id="KAL0269226.1"/>
    </source>
</evidence>
<keyword evidence="7 8" id="KW-0687">Ribonucleoprotein</keyword>
<dbReference type="GO" id="GO:0030942">
    <property type="term" value="F:endoplasmic reticulum signal peptide binding"/>
    <property type="evidence" value="ECO:0007669"/>
    <property type="project" value="UniProtKB-UniRule"/>
</dbReference>
<proteinExistence type="inferred from homology"/>
<dbReference type="InterPro" id="IPR003210">
    <property type="entry name" value="Signal_recog_particle_SRP14"/>
</dbReference>
<organism evidence="10">
    <name type="scientific">Menopon gallinae</name>
    <name type="common">poultry shaft louse</name>
    <dbReference type="NCBI Taxonomy" id="328185"/>
    <lineage>
        <taxon>Eukaryota</taxon>
        <taxon>Metazoa</taxon>
        <taxon>Ecdysozoa</taxon>
        <taxon>Arthropoda</taxon>
        <taxon>Hexapoda</taxon>
        <taxon>Insecta</taxon>
        <taxon>Pterygota</taxon>
        <taxon>Neoptera</taxon>
        <taxon>Paraneoptera</taxon>
        <taxon>Psocodea</taxon>
        <taxon>Troctomorpha</taxon>
        <taxon>Phthiraptera</taxon>
        <taxon>Amblycera</taxon>
        <taxon>Menoponidae</taxon>
        <taxon>Menopon</taxon>
    </lineage>
</organism>
<dbReference type="EMBL" id="JARGDH010000004">
    <property type="protein sequence ID" value="KAL0269226.1"/>
    <property type="molecule type" value="Genomic_DNA"/>
</dbReference>
<dbReference type="FunFam" id="3.30.720.10:FF:000003">
    <property type="entry name" value="Signal recognition particle 14"/>
    <property type="match status" value="1"/>
</dbReference>
<comment type="function">
    <text evidence="8">Component of the signal recognition particle (SRP) complex, a ribonucleoprotein complex that mediates the cotranslational targeting of secretory and membrane proteins to the endoplasmic reticulum (ER). SRP9 together with SRP14 and the Alu portion of the SRP RNA, constitutes the elongation arrest domain of SRP. The complex of SRP9 and SRP14 is required for SRP RNA binding.</text>
</comment>
<sequence length="107" mass="12216">MVLLNNTAFLTELTRMFQKSRLQGSVSVTMKRYDGRKRPKPREGKEPLPEPTEYYCLMRATCKSKKISTVVQEKDVIKFQVAYCSLLKGNLDGLKKLKKGKTKAKAT</sequence>
<dbReference type="Pfam" id="PF02290">
    <property type="entry name" value="SRP14"/>
    <property type="match status" value="1"/>
</dbReference>
<evidence type="ECO:0000256" key="9">
    <source>
        <dbReference type="SAM" id="MobiDB-lite"/>
    </source>
</evidence>
<evidence type="ECO:0000256" key="8">
    <source>
        <dbReference type="RuleBase" id="RU368100"/>
    </source>
</evidence>
<gene>
    <name evidence="10" type="ORF">PYX00_007029</name>
</gene>
<accession>A0AAW2HHY8</accession>
<comment type="similarity">
    <text evidence="2 8">Belongs to the SRP14 family.</text>
</comment>
<evidence type="ECO:0000256" key="7">
    <source>
        <dbReference type="ARBA" id="ARBA00023274"/>
    </source>
</evidence>
<dbReference type="Gene3D" id="3.30.720.10">
    <property type="entry name" value="Signal recognition particle alu RNA binding heterodimer, srp9/1"/>
    <property type="match status" value="1"/>
</dbReference>
<name>A0AAW2HHY8_9NEOP</name>
<keyword evidence="4 8" id="KW-0963">Cytoplasm</keyword>
<dbReference type="AlphaFoldDB" id="A0AAW2HHY8"/>
<reference evidence="10" key="1">
    <citation type="journal article" date="2024" name="Gigascience">
        <title>Chromosome-level genome of the poultry shaft louse Menopon gallinae provides insight into the host-switching and adaptive evolution of parasitic lice.</title>
        <authorList>
            <person name="Xu Y."/>
            <person name="Ma L."/>
            <person name="Liu S."/>
            <person name="Liang Y."/>
            <person name="Liu Q."/>
            <person name="He Z."/>
            <person name="Tian L."/>
            <person name="Duan Y."/>
            <person name="Cai W."/>
            <person name="Li H."/>
            <person name="Song F."/>
        </authorList>
    </citation>
    <scope>NUCLEOTIDE SEQUENCE</scope>
    <source>
        <strain evidence="10">Cailab_2023a</strain>
    </source>
</reference>
<keyword evidence="6 8" id="KW-0733">Signal recognition particle</keyword>
<comment type="caution">
    <text evidence="10">The sequence shown here is derived from an EMBL/GenBank/DDBJ whole genome shotgun (WGS) entry which is preliminary data.</text>
</comment>
<protein>
    <recommendedName>
        <fullName evidence="3 8">Signal recognition particle 14 kDa protein</fullName>
        <shortName evidence="8">SRP14</shortName>
    </recommendedName>
</protein>
<dbReference type="SUPFAM" id="SSF54762">
    <property type="entry name" value="Signal recognition particle alu RNA binding heterodimer, SRP9/14"/>
    <property type="match status" value="1"/>
</dbReference>
<evidence type="ECO:0000256" key="1">
    <source>
        <dbReference type="ARBA" id="ARBA00004496"/>
    </source>
</evidence>
<keyword evidence="5 8" id="KW-0694">RNA-binding</keyword>
<feature type="region of interest" description="Disordered" evidence="9">
    <location>
        <begin position="28"/>
        <end position="50"/>
    </location>
</feature>
<evidence type="ECO:0000256" key="3">
    <source>
        <dbReference type="ARBA" id="ARBA00017926"/>
    </source>
</evidence>
<dbReference type="GO" id="GO:0008312">
    <property type="term" value="F:7S RNA binding"/>
    <property type="evidence" value="ECO:0007669"/>
    <property type="project" value="UniProtKB-UniRule"/>
</dbReference>
<evidence type="ECO:0000256" key="5">
    <source>
        <dbReference type="ARBA" id="ARBA00022884"/>
    </source>
</evidence>
<evidence type="ECO:0000256" key="2">
    <source>
        <dbReference type="ARBA" id="ARBA00010349"/>
    </source>
</evidence>
<dbReference type="GO" id="GO:0006614">
    <property type="term" value="P:SRP-dependent cotranslational protein targeting to membrane"/>
    <property type="evidence" value="ECO:0007669"/>
    <property type="project" value="UniProtKB-UniRule"/>
</dbReference>
<dbReference type="PANTHER" id="PTHR12013">
    <property type="entry name" value="SIGNAL RECOGNITION PARTICLE 14 KD PROTEIN"/>
    <property type="match status" value="1"/>
</dbReference>
<evidence type="ECO:0000256" key="4">
    <source>
        <dbReference type="ARBA" id="ARBA00022490"/>
    </source>
</evidence>
<dbReference type="InterPro" id="IPR009018">
    <property type="entry name" value="Signal_recog_particle_SRP9/14"/>
</dbReference>
<dbReference type="GO" id="GO:0005786">
    <property type="term" value="C:signal recognition particle, endoplasmic reticulum targeting"/>
    <property type="evidence" value="ECO:0007669"/>
    <property type="project" value="UniProtKB-UniRule"/>
</dbReference>
<comment type="subunit">
    <text evidence="8">Heterodimer with SRP9; binds RNA as heterodimer. Component of a signal recognition particle (SRP) complex that consists of a 7SL RNA molecule of 300 nucleotides and six protein subunits: SRP72, SRP68, SRP54, SRP19, SRP14 and SRP9.</text>
</comment>
<comment type="subcellular location">
    <subcellularLocation>
        <location evidence="1 8">Cytoplasm</location>
    </subcellularLocation>
</comment>
<evidence type="ECO:0000256" key="6">
    <source>
        <dbReference type="ARBA" id="ARBA00023135"/>
    </source>
</evidence>